<dbReference type="OrthoDB" id="9782042at2"/>
<evidence type="ECO:0000256" key="1">
    <source>
        <dbReference type="ARBA" id="ARBA00022490"/>
    </source>
</evidence>
<dbReference type="Pfam" id="PF02634">
    <property type="entry name" value="FdhD-NarQ"/>
    <property type="match status" value="1"/>
</dbReference>
<dbReference type="PANTHER" id="PTHR30592:SF1">
    <property type="entry name" value="SULFUR CARRIER PROTEIN FDHD"/>
    <property type="match status" value="1"/>
</dbReference>
<dbReference type="GO" id="GO:0006777">
    <property type="term" value="P:Mo-molybdopterin cofactor biosynthetic process"/>
    <property type="evidence" value="ECO:0007669"/>
    <property type="project" value="UniProtKB-KW"/>
</dbReference>
<proteinExistence type="predicted"/>
<dbReference type="SUPFAM" id="SSF53927">
    <property type="entry name" value="Cytidine deaminase-like"/>
    <property type="match status" value="1"/>
</dbReference>
<keyword evidence="1" id="KW-0963">Cytoplasm</keyword>
<sequence>MQPREQELIDFPVVRYDSQQGRIVEDHKYTSIERYLDVYLNGSLLTTAFCSPGDLQDLVTGILAQGGHIRTAADIKVLSIDETAFAAHVETTAVAQAWAAKASEDPRYYSAREILACDPARIFARPRAVKFAAQDILACADKLLSELAATHEKTNGVHSGILYDQRQQRILVFREDIGRHNVFDKLYGWALREEIDLADKIIIFSGRCSSEMMLKLGRMGIGAVAAKSVPTTLSLRLAKKLGITLVARMRPGSFCIYTNPERIVVAGEQLEKEA</sequence>
<gene>
    <name evidence="3" type="ORF">SAMN04487861_1169</name>
</gene>
<dbReference type="Proteomes" id="UP000183639">
    <property type="component" value="Unassembled WGS sequence"/>
</dbReference>
<reference evidence="3 4" key="1">
    <citation type="submission" date="2016-10" db="EMBL/GenBank/DDBJ databases">
        <authorList>
            <person name="de Groot N.N."/>
        </authorList>
    </citation>
    <scope>NUCLEOTIDE SEQUENCE [LARGE SCALE GENOMIC DNA]</scope>
    <source>
        <strain evidence="3 4">Z108</strain>
    </source>
</reference>
<evidence type="ECO:0000313" key="3">
    <source>
        <dbReference type="EMBL" id="SFI12332.1"/>
    </source>
</evidence>
<name>A0A1I3FMJ0_SELRU</name>
<dbReference type="Gene3D" id="3.10.20.10">
    <property type="match status" value="1"/>
</dbReference>
<dbReference type="PANTHER" id="PTHR30592">
    <property type="entry name" value="FORMATE DEHYDROGENASE"/>
    <property type="match status" value="1"/>
</dbReference>
<dbReference type="GO" id="GO:0016783">
    <property type="term" value="F:sulfurtransferase activity"/>
    <property type="evidence" value="ECO:0007669"/>
    <property type="project" value="InterPro"/>
</dbReference>
<dbReference type="AlphaFoldDB" id="A0A1I3FMJ0"/>
<dbReference type="NCBIfam" id="TIGR00129">
    <property type="entry name" value="fdhD_narQ"/>
    <property type="match status" value="1"/>
</dbReference>
<dbReference type="Gene3D" id="3.40.140.10">
    <property type="entry name" value="Cytidine Deaminase, domain 2"/>
    <property type="match status" value="1"/>
</dbReference>
<dbReference type="RefSeq" id="WP_075444270.1">
    <property type="nucleotide sequence ID" value="NZ_FOQK01000016.1"/>
</dbReference>
<dbReference type="EMBL" id="FOQK01000016">
    <property type="protein sequence ID" value="SFI12332.1"/>
    <property type="molecule type" value="Genomic_DNA"/>
</dbReference>
<protein>
    <submittedName>
        <fullName evidence="3">FdhD protein</fullName>
    </submittedName>
</protein>
<dbReference type="PIRSF" id="PIRSF015626">
    <property type="entry name" value="FdhD"/>
    <property type="match status" value="1"/>
</dbReference>
<evidence type="ECO:0000256" key="2">
    <source>
        <dbReference type="ARBA" id="ARBA00023150"/>
    </source>
</evidence>
<dbReference type="InterPro" id="IPR016193">
    <property type="entry name" value="Cytidine_deaminase-like"/>
</dbReference>
<accession>A0A1I3FMJ0</accession>
<dbReference type="InterPro" id="IPR003786">
    <property type="entry name" value="FdhD"/>
</dbReference>
<keyword evidence="2" id="KW-0501">Molybdenum cofactor biosynthesis</keyword>
<evidence type="ECO:0000313" key="4">
    <source>
        <dbReference type="Proteomes" id="UP000183639"/>
    </source>
</evidence>
<organism evidence="3 4">
    <name type="scientific">Selenomonas ruminantium</name>
    <dbReference type="NCBI Taxonomy" id="971"/>
    <lineage>
        <taxon>Bacteria</taxon>
        <taxon>Bacillati</taxon>
        <taxon>Bacillota</taxon>
        <taxon>Negativicutes</taxon>
        <taxon>Selenomonadales</taxon>
        <taxon>Selenomonadaceae</taxon>
        <taxon>Selenomonas</taxon>
    </lineage>
</organism>